<evidence type="ECO:0000256" key="3">
    <source>
        <dbReference type="ARBA" id="ARBA00022946"/>
    </source>
</evidence>
<protein>
    <recommendedName>
        <fullName evidence="4">Dihydrolipoamide acetyltransferase component of pyruvate dehydrogenase complex</fullName>
        <ecNumber evidence="4">2.3.1.-</ecNumber>
    </recommendedName>
</protein>
<keyword evidence="3" id="KW-0809">Transit peptide</keyword>
<organism evidence="6 7">
    <name type="scientific">Plasmodium vinckei</name>
    <dbReference type="NCBI Taxonomy" id="5860"/>
    <lineage>
        <taxon>Eukaryota</taxon>
        <taxon>Sar</taxon>
        <taxon>Alveolata</taxon>
        <taxon>Apicomplexa</taxon>
        <taxon>Aconoidasida</taxon>
        <taxon>Haemosporida</taxon>
        <taxon>Plasmodiidae</taxon>
        <taxon>Plasmodium</taxon>
        <taxon>Plasmodium (Vinckeia)</taxon>
    </lineage>
</organism>
<sequence length="629" mass="72545">MYNMIYKKMMRYFIFFFTFWLHTYKCINNVKTKSGYGFVNLNNHLRIPYKNKHVLYSKVEIKMPALSSTMTSGKIVRWNKSIGEFVNVGDIIMTVESDKADMDVESFDEGYLRRKIIDEGSEAGVGDVLGILTTEEGEEMGNDEVVSEQVRSNAVEKEVKVNEMREDEVEKEAKVNEMREDGEKKVYIPLMQSKKKKARISKWLFKENEFVNKSDVIFHIEDDKSTVEVDSPYTGVIKKILVKEGELADLEKEVAIISAQEEICEPENTSINLKSEIKEHDIISHFKNKLNDTKEGKKFLETLNYETEKILEERLKLSSDKYYQDIHNYFRPSEVDQQNVKEHTQDSQPHEKMVLPSAIELMKKHKLTPEDITETKMPDRITYEDVDLFLEKKNVPKIKDNTRVESKARIIKLTNIQKSIKNNMMQTLNVPVFRVTHLMKTSQLLKIYEQVKDKISMSVILNKCVSLALLKNPLIYSTYIDSENGEIMYNQNINIGNALGLSDSLLTPVLKNVDQKDIYTLSTEWKELVKKGKSGTLSANEMSGGNFFISNLGMFNTYQFDAILPRNVSCILSIGTNIISMDQFEDLKINKGIMMTLTCDHRHIYGSHAATFMNDLANIIENNIKNIFL</sequence>
<name>A0A6V7TCL8_PLAVN</name>
<dbReference type="InterPro" id="IPR003016">
    <property type="entry name" value="2-oxoA_DH_lipoyl-BS"/>
</dbReference>
<dbReference type="SUPFAM" id="SSF52777">
    <property type="entry name" value="CoA-dependent acyltransferases"/>
    <property type="match status" value="1"/>
</dbReference>
<proteinExistence type="inferred from homology"/>
<dbReference type="SUPFAM" id="SSF51230">
    <property type="entry name" value="Single hybrid motif"/>
    <property type="match status" value="2"/>
</dbReference>
<dbReference type="Pfam" id="PF00364">
    <property type="entry name" value="Biotin_lipoyl"/>
    <property type="match status" value="2"/>
</dbReference>
<evidence type="ECO:0000313" key="6">
    <source>
        <dbReference type="EMBL" id="CAD2112062.1"/>
    </source>
</evidence>
<dbReference type="PROSITE" id="PS00189">
    <property type="entry name" value="LIPOYL"/>
    <property type="match status" value="2"/>
</dbReference>
<keyword evidence="2 4" id="KW-0450">Lipoyl</keyword>
<dbReference type="VEuPathDB" id="PlasmoDB:PVVCY_0500550"/>
<dbReference type="GO" id="GO:0004742">
    <property type="term" value="F:dihydrolipoyllysine-residue acetyltransferase activity"/>
    <property type="evidence" value="ECO:0007669"/>
    <property type="project" value="TreeGrafter"/>
</dbReference>
<reference evidence="6 7" key="1">
    <citation type="submission" date="2020-08" db="EMBL/GenBank/DDBJ databases">
        <authorList>
            <person name="Ramaprasad A."/>
        </authorList>
    </citation>
    <scope>NUCLEOTIDE SEQUENCE [LARGE SCALE GENOMIC DNA]</scope>
</reference>
<evidence type="ECO:0000259" key="5">
    <source>
        <dbReference type="PROSITE" id="PS50968"/>
    </source>
</evidence>
<dbReference type="Gene3D" id="2.40.50.100">
    <property type="match status" value="2"/>
</dbReference>
<dbReference type="PROSITE" id="PS50968">
    <property type="entry name" value="BIOTINYL_LIPOYL"/>
    <property type="match status" value="2"/>
</dbReference>
<feature type="domain" description="Lipoyl-binding" evidence="5">
    <location>
        <begin position="183"/>
        <end position="258"/>
    </location>
</feature>
<dbReference type="InterPro" id="IPR011053">
    <property type="entry name" value="Single_hybrid_motif"/>
</dbReference>
<dbReference type="VEuPathDB" id="PlasmoDB:PVSEL_1305510"/>
<dbReference type="InterPro" id="IPR001078">
    <property type="entry name" value="2-oxoacid_DH_actylTfrase"/>
</dbReference>
<dbReference type="GO" id="GO:0006086">
    <property type="term" value="P:pyruvate decarboxylation to acetyl-CoA"/>
    <property type="evidence" value="ECO:0007669"/>
    <property type="project" value="InterPro"/>
</dbReference>
<feature type="domain" description="Lipoyl-binding" evidence="5">
    <location>
        <begin position="58"/>
        <end position="133"/>
    </location>
</feature>
<dbReference type="AlphaFoldDB" id="A0A6V7TCL8"/>
<dbReference type="CDD" id="cd06849">
    <property type="entry name" value="lipoyl_domain"/>
    <property type="match status" value="2"/>
</dbReference>
<dbReference type="Gene3D" id="3.30.559.10">
    <property type="entry name" value="Chloramphenicol acetyltransferase-like domain"/>
    <property type="match status" value="1"/>
</dbReference>
<dbReference type="GO" id="GO:0045254">
    <property type="term" value="C:pyruvate dehydrogenase complex"/>
    <property type="evidence" value="ECO:0007669"/>
    <property type="project" value="InterPro"/>
</dbReference>
<dbReference type="Pfam" id="PF00198">
    <property type="entry name" value="2-oxoacid_dh"/>
    <property type="match status" value="1"/>
</dbReference>
<dbReference type="PANTHER" id="PTHR23151:SF75">
    <property type="entry name" value="DIHYDROLIPOYLLYSINE-RESIDUE ACETYLTRANSFERASE COMPONENT 5 OF PYRUVATE DEHYDROGENASE COMPLEX, CHLOROPLASTIC"/>
    <property type="match status" value="1"/>
</dbReference>
<dbReference type="InterPro" id="IPR045257">
    <property type="entry name" value="E2/Pdx1"/>
</dbReference>
<dbReference type="VEuPathDB" id="PlasmoDB:PVLDE_0500550"/>
<accession>A0A6V7TCL8</accession>
<dbReference type="VEuPathDB" id="PlasmoDB:PVPCR_1305420"/>
<gene>
    <name evidence="6" type="ORF">PVSEL_1305510</name>
</gene>
<keyword evidence="4 6" id="KW-0012">Acyltransferase</keyword>
<keyword evidence="4 6" id="KW-0808">Transferase</keyword>
<dbReference type="FunFam" id="2.40.50.100:FF:000010">
    <property type="entry name" value="Acetyltransferase component of pyruvate dehydrogenase complex"/>
    <property type="match status" value="1"/>
</dbReference>
<evidence type="ECO:0000256" key="4">
    <source>
        <dbReference type="RuleBase" id="RU003423"/>
    </source>
</evidence>
<dbReference type="Proteomes" id="UP000515697">
    <property type="component" value="Chromosome PVSEL_13"/>
</dbReference>
<dbReference type="PANTHER" id="PTHR23151">
    <property type="entry name" value="DIHYDROLIPOAMIDE ACETYL/SUCCINYL-TRANSFERASE-RELATED"/>
    <property type="match status" value="1"/>
</dbReference>
<dbReference type="VEuPathDB" id="PlasmoDB:PVBDA_0500580"/>
<evidence type="ECO:0000313" key="7">
    <source>
        <dbReference type="Proteomes" id="UP000515697"/>
    </source>
</evidence>
<dbReference type="EMBL" id="LR865434">
    <property type="protein sequence ID" value="CAD2112062.1"/>
    <property type="molecule type" value="Genomic_DNA"/>
</dbReference>
<dbReference type="EC" id="2.3.1.-" evidence="4"/>
<dbReference type="InterPro" id="IPR000089">
    <property type="entry name" value="Biotin_lipoyl"/>
</dbReference>
<comment type="cofactor">
    <cofactor evidence="4">
        <name>(R)-lipoate</name>
        <dbReference type="ChEBI" id="CHEBI:83088"/>
    </cofactor>
</comment>
<evidence type="ECO:0000256" key="1">
    <source>
        <dbReference type="ARBA" id="ARBA00007317"/>
    </source>
</evidence>
<dbReference type="InterPro" id="IPR023213">
    <property type="entry name" value="CAT-like_dom_sf"/>
</dbReference>
<comment type="similarity">
    <text evidence="1 4">Belongs to the 2-oxoacid dehydrogenase family.</text>
</comment>
<evidence type="ECO:0000256" key="2">
    <source>
        <dbReference type="ARBA" id="ARBA00022823"/>
    </source>
</evidence>